<accession>A0ABV7TD98</accession>
<evidence type="ECO:0000256" key="1">
    <source>
        <dbReference type="SAM" id="MobiDB-lite"/>
    </source>
</evidence>
<dbReference type="RefSeq" id="WP_386734724.1">
    <property type="nucleotide sequence ID" value="NZ_JBHRXI010000004.1"/>
</dbReference>
<dbReference type="InterPro" id="IPR045930">
    <property type="entry name" value="DUF6349"/>
</dbReference>
<comment type="caution">
    <text evidence="2">The sequence shown here is derived from an EMBL/GenBank/DDBJ whole genome shotgun (WGS) entry which is preliminary data.</text>
</comment>
<name>A0ABV7TD98_9RHOB</name>
<proteinExistence type="predicted"/>
<sequence>MQFPSGSKRPRASARLTTIRVACSACQWSGTPRAESMAKMQACSDHGARGWSVMPRENRPFGAGRAT</sequence>
<evidence type="ECO:0000313" key="3">
    <source>
        <dbReference type="Proteomes" id="UP001595629"/>
    </source>
</evidence>
<dbReference type="Pfam" id="PF19876">
    <property type="entry name" value="DUF6349"/>
    <property type="match status" value="1"/>
</dbReference>
<reference evidence="3" key="1">
    <citation type="journal article" date="2019" name="Int. J. Syst. Evol. Microbiol.">
        <title>The Global Catalogue of Microorganisms (GCM) 10K type strain sequencing project: providing services to taxonomists for standard genome sequencing and annotation.</title>
        <authorList>
            <consortium name="The Broad Institute Genomics Platform"/>
            <consortium name="The Broad Institute Genome Sequencing Center for Infectious Disease"/>
            <person name="Wu L."/>
            <person name="Ma J."/>
        </authorList>
    </citation>
    <scope>NUCLEOTIDE SEQUENCE [LARGE SCALE GENOMIC DNA]</scope>
    <source>
        <strain evidence="3">KCTC 42911</strain>
    </source>
</reference>
<dbReference type="EMBL" id="JBHRXI010000004">
    <property type="protein sequence ID" value="MFC3613173.1"/>
    <property type="molecule type" value="Genomic_DNA"/>
</dbReference>
<feature type="region of interest" description="Disordered" evidence="1">
    <location>
        <begin position="47"/>
        <end position="67"/>
    </location>
</feature>
<keyword evidence="3" id="KW-1185">Reference proteome</keyword>
<evidence type="ECO:0000313" key="2">
    <source>
        <dbReference type="EMBL" id="MFC3613173.1"/>
    </source>
</evidence>
<organism evidence="2 3">
    <name type="scientific">Lutimaribacter marinistellae</name>
    <dbReference type="NCBI Taxonomy" id="1820329"/>
    <lineage>
        <taxon>Bacteria</taxon>
        <taxon>Pseudomonadati</taxon>
        <taxon>Pseudomonadota</taxon>
        <taxon>Alphaproteobacteria</taxon>
        <taxon>Rhodobacterales</taxon>
        <taxon>Roseobacteraceae</taxon>
        <taxon>Lutimaribacter</taxon>
    </lineage>
</organism>
<gene>
    <name evidence="2" type="ORF">ACFORG_05310</name>
</gene>
<protein>
    <submittedName>
        <fullName evidence="2">DUF6349 family protein</fullName>
    </submittedName>
</protein>
<dbReference type="Proteomes" id="UP001595629">
    <property type="component" value="Unassembled WGS sequence"/>
</dbReference>